<dbReference type="PANTHER" id="PTHR30386:SF28">
    <property type="entry name" value="EXPORTED PROTEIN"/>
    <property type="match status" value="1"/>
</dbReference>
<keyword evidence="2" id="KW-1133">Transmembrane helix</keyword>
<dbReference type="Pfam" id="PF26002">
    <property type="entry name" value="Beta-barrel_AprE"/>
    <property type="match status" value="1"/>
</dbReference>
<dbReference type="Proteomes" id="UP000183200">
    <property type="component" value="Unassembled WGS sequence"/>
</dbReference>
<organism evidence="4 5">
    <name type="scientific">Pedobacter steynii</name>
    <dbReference type="NCBI Taxonomy" id="430522"/>
    <lineage>
        <taxon>Bacteria</taxon>
        <taxon>Pseudomonadati</taxon>
        <taxon>Bacteroidota</taxon>
        <taxon>Sphingobacteriia</taxon>
        <taxon>Sphingobacteriales</taxon>
        <taxon>Sphingobacteriaceae</taxon>
        <taxon>Pedobacter</taxon>
    </lineage>
</organism>
<reference evidence="5" key="1">
    <citation type="submission" date="2016-10" db="EMBL/GenBank/DDBJ databases">
        <authorList>
            <person name="Varghese N."/>
            <person name="Submissions S."/>
        </authorList>
    </citation>
    <scope>NUCLEOTIDE SEQUENCE [LARGE SCALE GENOMIC DNA]</scope>
    <source>
        <strain evidence="5">DSM 19110</strain>
    </source>
</reference>
<evidence type="ECO:0000256" key="2">
    <source>
        <dbReference type="SAM" id="Phobius"/>
    </source>
</evidence>
<keyword evidence="2" id="KW-0472">Membrane</keyword>
<dbReference type="Gene3D" id="2.40.30.170">
    <property type="match status" value="1"/>
</dbReference>
<dbReference type="PRINTS" id="PR01490">
    <property type="entry name" value="RTXTOXIND"/>
</dbReference>
<dbReference type="AlphaFoldDB" id="A0A1G9UQ43"/>
<dbReference type="EMBL" id="FNGY01000004">
    <property type="protein sequence ID" value="SDM62058.1"/>
    <property type="molecule type" value="Genomic_DNA"/>
</dbReference>
<dbReference type="PANTHER" id="PTHR30386">
    <property type="entry name" value="MEMBRANE FUSION SUBUNIT OF EMRAB-TOLC MULTIDRUG EFFLUX PUMP"/>
    <property type="match status" value="1"/>
</dbReference>
<feature type="domain" description="AprE-like beta-barrel" evidence="3">
    <location>
        <begin position="332"/>
        <end position="413"/>
    </location>
</feature>
<evidence type="ECO:0000313" key="4">
    <source>
        <dbReference type="EMBL" id="SDM62058.1"/>
    </source>
</evidence>
<keyword evidence="2" id="KW-0812">Transmembrane</keyword>
<name>A0A1G9UQ43_9SPHI</name>
<dbReference type="InterPro" id="IPR058982">
    <property type="entry name" value="Beta-barrel_AprE"/>
</dbReference>
<gene>
    <name evidence="4" type="ORF">SAMN05421820_104244</name>
</gene>
<dbReference type="Gene3D" id="2.40.50.100">
    <property type="match status" value="1"/>
</dbReference>
<accession>A0A1G9UQ43</accession>
<feature type="coiled-coil region" evidence="1">
    <location>
        <begin position="172"/>
        <end position="213"/>
    </location>
</feature>
<proteinExistence type="predicted"/>
<feature type="transmembrane region" description="Helical" evidence="2">
    <location>
        <begin position="37"/>
        <end position="56"/>
    </location>
</feature>
<protein>
    <submittedName>
        <fullName evidence="4">HlyD family secretion protein</fullName>
    </submittedName>
</protein>
<evidence type="ECO:0000256" key="1">
    <source>
        <dbReference type="SAM" id="Coils"/>
    </source>
</evidence>
<evidence type="ECO:0000259" key="3">
    <source>
        <dbReference type="Pfam" id="PF26002"/>
    </source>
</evidence>
<keyword evidence="5" id="KW-1185">Reference proteome</keyword>
<dbReference type="InterPro" id="IPR050739">
    <property type="entry name" value="MFP"/>
</dbReference>
<evidence type="ECO:0000313" key="5">
    <source>
        <dbReference type="Proteomes" id="UP000183200"/>
    </source>
</evidence>
<sequence>MEEEKMIDSGLNVLEVNSEEVQEIITAVPSWILRRGIALIFCILLTIVGISAFIQYPDVVKTNLKVNSLNAPKTVLVKQTGKIVALLAKEGSSVTQYQPLAFMESTANHSDVLKLHQELTGLSDSLKRKGTTTGLSLKNLNLGELQSAYQNFHQQYLQYVSAQNGGYYLNSKKYLEKDLKEIQKLKEQIISQQKIQEQEYANVEQEFDAYKKLYQKGVVSTSEYKQQENKYLSGKYPLQQSVTALLNNNSSYAAKQKEILDLEHTIQDERAKFVQSLNNMLTETEGWINQYILRAPVAGKVGYAGIVQENQTVNAGQELFMINPANTDFFGEVYIPQYNMGKVKVGQRTLVKMKSYPFEQYGVIRAKVNYISEVAFKDSVFIAKIGFERFENKDPEHKIVLKNGMQAEAEIITEESTLLQRFLRNITKILNSN</sequence>
<keyword evidence="1" id="KW-0175">Coiled coil</keyword>